<dbReference type="EMBL" id="CAWUHC010000010">
    <property type="protein sequence ID" value="CAK7213416.1"/>
    <property type="molecule type" value="Genomic_DNA"/>
</dbReference>
<dbReference type="Pfam" id="PF00135">
    <property type="entry name" value="COesterase"/>
    <property type="match status" value="1"/>
</dbReference>
<keyword evidence="2 3" id="KW-0378">Hydrolase</keyword>
<evidence type="ECO:0000313" key="5">
    <source>
        <dbReference type="EMBL" id="CAK7213416.1"/>
    </source>
</evidence>
<dbReference type="Proteomes" id="UP001642406">
    <property type="component" value="Unassembled WGS sequence"/>
</dbReference>
<protein>
    <recommendedName>
        <fullName evidence="3">Carboxylic ester hydrolase</fullName>
        <ecNumber evidence="3">3.1.1.-</ecNumber>
    </recommendedName>
</protein>
<reference evidence="5 6" key="1">
    <citation type="submission" date="2024-01" db="EMBL/GenBank/DDBJ databases">
        <authorList>
            <person name="Allen C."/>
            <person name="Tagirdzhanova G."/>
        </authorList>
    </citation>
    <scope>NUCLEOTIDE SEQUENCE [LARGE SCALE GENOMIC DNA]</scope>
</reference>
<dbReference type="InterPro" id="IPR002018">
    <property type="entry name" value="CarbesteraseB"/>
</dbReference>
<comment type="similarity">
    <text evidence="1 3">Belongs to the type-B carboxylesterase/lipase family.</text>
</comment>
<dbReference type="SUPFAM" id="SSF53474">
    <property type="entry name" value="alpha/beta-Hydrolases"/>
    <property type="match status" value="1"/>
</dbReference>
<sequence>MDSDIKVIFSQKPAQTILGRASPLAPTQLEEFRGIPYGTVPGRWRHSVVRDVLPTDRFDATKNGPQCPQPDLFANSDTYQSYLPWPIDVGESEFDCLNLFIVRPRPQALKQADLSYEDGPLPVYVVIHGGGFGFGAATDPMWDPSRLLLEGLAENKPFIAVGINYRLSIFGFGYSSVIATMQTDAAERRGGNFGMGDQRTALRWISRHIAAFGGDPSRVTIAGQSAGGVSVHAHILEAKFGRHPPLFRRAIQQSGALGAMRPVSVAEVEETRWQAMYKALNLTAASTASKLDALLALSVADLLAAAGGIGWIVFAPVRDELSIGSDPDGLWVDLGRLDSAEEVPKQSEAEPLAVLLGDCAEEVRILVGLMMNPKFKTLHCLEDLTQLVSTEYPELAPAALDELWTAYKLSGPGPRDGFAKGFRAFVTDAQFASPVDCARAELSADADQKRQRLDGQPARLTETRSFLFKTGNPFPGPSHGIAHHCIDLIYIYDCFHDALTGVDHASAASTAPAGPLASNALLVQHVQTQWVSFIVDDTVRGSEQVCTTFETDRTVSERMMSEDPEWTLRRKRFAVLGKYAGVVKKLLGY</sequence>
<dbReference type="Gene3D" id="3.40.50.1820">
    <property type="entry name" value="alpha/beta hydrolase"/>
    <property type="match status" value="1"/>
</dbReference>
<accession>A0ABP0B1M6</accession>
<keyword evidence="6" id="KW-1185">Reference proteome</keyword>
<evidence type="ECO:0000256" key="2">
    <source>
        <dbReference type="ARBA" id="ARBA00022801"/>
    </source>
</evidence>
<evidence type="ECO:0000256" key="1">
    <source>
        <dbReference type="ARBA" id="ARBA00005964"/>
    </source>
</evidence>
<organism evidence="5 6">
    <name type="scientific">Sporothrix bragantina</name>
    <dbReference type="NCBI Taxonomy" id="671064"/>
    <lineage>
        <taxon>Eukaryota</taxon>
        <taxon>Fungi</taxon>
        <taxon>Dikarya</taxon>
        <taxon>Ascomycota</taxon>
        <taxon>Pezizomycotina</taxon>
        <taxon>Sordariomycetes</taxon>
        <taxon>Sordariomycetidae</taxon>
        <taxon>Ophiostomatales</taxon>
        <taxon>Ophiostomataceae</taxon>
        <taxon>Sporothrix</taxon>
    </lineage>
</organism>
<evidence type="ECO:0000259" key="4">
    <source>
        <dbReference type="Pfam" id="PF00135"/>
    </source>
</evidence>
<name>A0ABP0B1M6_9PEZI</name>
<evidence type="ECO:0000313" key="6">
    <source>
        <dbReference type="Proteomes" id="UP001642406"/>
    </source>
</evidence>
<gene>
    <name evidence="5" type="ORF">SBRCBS47491_001787</name>
</gene>
<evidence type="ECO:0000256" key="3">
    <source>
        <dbReference type="RuleBase" id="RU361235"/>
    </source>
</evidence>
<dbReference type="PROSITE" id="PS00122">
    <property type="entry name" value="CARBOXYLESTERASE_B_1"/>
    <property type="match status" value="1"/>
</dbReference>
<dbReference type="InterPro" id="IPR029058">
    <property type="entry name" value="AB_hydrolase_fold"/>
</dbReference>
<dbReference type="PANTHER" id="PTHR11559">
    <property type="entry name" value="CARBOXYLESTERASE"/>
    <property type="match status" value="1"/>
</dbReference>
<dbReference type="InterPro" id="IPR050309">
    <property type="entry name" value="Type-B_Carboxylest/Lipase"/>
</dbReference>
<dbReference type="InterPro" id="IPR019826">
    <property type="entry name" value="Carboxylesterase_B_AS"/>
</dbReference>
<feature type="domain" description="Carboxylesterase type B" evidence="4">
    <location>
        <begin position="16"/>
        <end position="438"/>
    </location>
</feature>
<comment type="caution">
    <text evidence="5">The sequence shown here is derived from an EMBL/GenBank/DDBJ whole genome shotgun (WGS) entry which is preliminary data.</text>
</comment>
<dbReference type="EC" id="3.1.1.-" evidence="3"/>
<proteinExistence type="inferred from homology"/>